<keyword evidence="2" id="KW-1185">Reference proteome</keyword>
<accession>A0A976IHV6</accession>
<name>A0A976IHV6_BRELC</name>
<dbReference type="GeneID" id="94352921"/>
<sequence>MATLLACITSGSPVASEPYAPGLVSVAPRLRGTPAATTNGDTENRIFWKIKKTTAEKLASNLEKKRKFVNDLERVPKSAKYLQIIEQRDAIRNMIGQKVDTRARIVGKLDKTADKFLVSKDIRELSKISDDIIALQKRKFDLEKSLTPADKSVQLPSKEYLIDVLRTKYKDGDLYRIIEKGRTDPDTKKMADELERKLAQRLAHEKDFPSTGLKKLFFLDETEASVLFRNGVQDEDVANLIKERLNFWVNVLEMNHRYTLSKDKNFIMKAIRSAYPDLNSLLEALKRLPAGNVLENEIFRTLSNRKNKMLEVKRIVKKFKEDDSVVSSFKRRVEAIQYIPPPVYNV</sequence>
<proteinExistence type="predicted"/>
<dbReference type="AlphaFoldDB" id="A0A976IHV6"/>
<dbReference type="KEGG" id="blac:94352921"/>
<organism evidence="1 2">
    <name type="scientific">Bremia lactucae</name>
    <name type="common">Lettuce downy mildew</name>
    <dbReference type="NCBI Taxonomy" id="4779"/>
    <lineage>
        <taxon>Eukaryota</taxon>
        <taxon>Sar</taxon>
        <taxon>Stramenopiles</taxon>
        <taxon>Oomycota</taxon>
        <taxon>Peronosporomycetes</taxon>
        <taxon>Peronosporales</taxon>
        <taxon>Peronosporaceae</taxon>
        <taxon>Bremia</taxon>
    </lineage>
</organism>
<protein>
    <recommendedName>
        <fullName evidence="3">RxLR effector protein</fullName>
    </recommendedName>
</protein>
<evidence type="ECO:0000313" key="1">
    <source>
        <dbReference type="EMBL" id="TDH72107.1"/>
    </source>
</evidence>
<reference evidence="1 2" key="1">
    <citation type="journal article" date="2021" name="Genome Biol.">
        <title>AFLAP: assembly-free linkage analysis pipeline using k-mers from genome sequencing data.</title>
        <authorList>
            <person name="Fletcher K."/>
            <person name="Zhang L."/>
            <person name="Gil J."/>
            <person name="Han R."/>
            <person name="Cavanaugh K."/>
            <person name="Michelmore R."/>
        </authorList>
    </citation>
    <scope>NUCLEOTIDE SEQUENCE [LARGE SCALE GENOMIC DNA]</scope>
    <source>
        <strain evidence="1 2">SF5</strain>
    </source>
</reference>
<comment type="caution">
    <text evidence="1">The sequence shown here is derived from an EMBL/GenBank/DDBJ whole genome shotgun (WGS) entry which is preliminary data.</text>
</comment>
<dbReference type="EMBL" id="SHOA02000003">
    <property type="protein sequence ID" value="TDH72107.1"/>
    <property type="molecule type" value="Genomic_DNA"/>
</dbReference>
<evidence type="ECO:0000313" key="2">
    <source>
        <dbReference type="Proteomes" id="UP000294530"/>
    </source>
</evidence>
<evidence type="ECO:0008006" key="3">
    <source>
        <dbReference type="Google" id="ProtNLM"/>
    </source>
</evidence>
<gene>
    <name evidence="1" type="ORF">CCR75_009207</name>
</gene>
<dbReference type="RefSeq" id="XP_067821606.1">
    <property type="nucleotide sequence ID" value="XM_067967250.1"/>
</dbReference>
<dbReference type="Proteomes" id="UP000294530">
    <property type="component" value="Unassembled WGS sequence"/>
</dbReference>